<dbReference type="InterPro" id="IPR046291">
    <property type="entry name" value="DUF6328"/>
</dbReference>
<feature type="transmembrane region" description="Helical" evidence="2">
    <location>
        <begin position="138"/>
        <end position="159"/>
    </location>
</feature>
<accession>A0A5S4V7C6</accession>
<keyword evidence="2" id="KW-0812">Transmembrane</keyword>
<reference evidence="3 4" key="1">
    <citation type="submission" date="2019-08" db="EMBL/GenBank/DDBJ databases">
        <authorList>
            <person name="Hu J."/>
        </authorList>
    </citation>
    <scope>NUCLEOTIDE SEQUENCE [LARGE SCALE GENOMIC DNA]</scope>
    <source>
        <strain evidence="3 4">NEAU-184</strain>
    </source>
</reference>
<keyword evidence="4" id="KW-1185">Reference proteome</keyword>
<feature type="compositionally biased region" description="Basic and acidic residues" evidence="1">
    <location>
        <begin position="17"/>
        <end position="28"/>
    </location>
</feature>
<keyword evidence="2" id="KW-0472">Membrane</keyword>
<evidence type="ECO:0000256" key="2">
    <source>
        <dbReference type="SAM" id="Phobius"/>
    </source>
</evidence>
<feature type="transmembrane region" description="Helical" evidence="2">
    <location>
        <begin position="69"/>
        <end position="92"/>
    </location>
</feature>
<dbReference type="Pfam" id="PF19853">
    <property type="entry name" value="DUF6328"/>
    <property type="match status" value="1"/>
</dbReference>
<dbReference type="Proteomes" id="UP000325243">
    <property type="component" value="Unassembled WGS sequence"/>
</dbReference>
<name>A0A5S4V7C6_9MICO</name>
<feature type="region of interest" description="Disordered" evidence="1">
    <location>
        <begin position="1"/>
        <end position="28"/>
    </location>
</feature>
<proteinExistence type="predicted"/>
<evidence type="ECO:0000256" key="1">
    <source>
        <dbReference type="SAM" id="MobiDB-lite"/>
    </source>
</evidence>
<dbReference type="EMBL" id="VSSB01000001">
    <property type="protein sequence ID" value="TYL53773.1"/>
    <property type="molecule type" value="Genomic_DNA"/>
</dbReference>
<gene>
    <name evidence="3" type="ORF">FYC51_09035</name>
</gene>
<sequence length="186" mass="20231">MNARHADPLDDDAVPSDGRDETPNERSDRHWNDILQELRVALTGTQLIGGFLLAVAFQQRFTELDGYQLALYLTLVALAGLATVIGLAPVTLHRTLFGQRVKGRIVRIGNRLLVAHLVVVALLVLGVTSLVFDFALSRAAGIIAFVLGALILIGFWVVLPRLRAMRGDDDVARRSLADDAEADVEA</sequence>
<feature type="transmembrane region" description="Helical" evidence="2">
    <location>
        <begin position="38"/>
        <end position="57"/>
    </location>
</feature>
<dbReference type="AlphaFoldDB" id="A0A5S4V7C6"/>
<feature type="transmembrane region" description="Helical" evidence="2">
    <location>
        <begin position="112"/>
        <end position="132"/>
    </location>
</feature>
<comment type="caution">
    <text evidence="3">The sequence shown here is derived from an EMBL/GenBank/DDBJ whole genome shotgun (WGS) entry which is preliminary data.</text>
</comment>
<evidence type="ECO:0000313" key="4">
    <source>
        <dbReference type="Proteomes" id="UP000325243"/>
    </source>
</evidence>
<organism evidence="3 4">
    <name type="scientific">Agromyces mariniharenae</name>
    <dbReference type="NCBI Taxonomy" id="2604423"/>
    <lineage>
        <taxon>Bacteria</taxon>
        <taxon>Bacillati</taxon>
        <taxon>Actinomycetota</taxon>
        <taxon>Actinomycetes</taxon>
        <taxon>Micrococcales</taxon>
        <taxon>Microbacteriaceae</taxon>
        <taxon>Agromyces</taxon>
    </lineage>
</organism>
<protein>
    <submittedName>
        <fullName evidence="3">Sodium:proton antiporter</fullName>
    </submittedName>
</protein>
<keyword evidence="2" id="KW-1133">Transmembrane helix</keyword>
<evidence type="ECO:0000313" key="3">
    <source>
        <dbReference type="EMBL" id="TYL53773.1"/>
    </source>
</evidence>
<dbReference type="RefSeq" id="WP_148733239.1">
    <property type="nucleotide sequence ID" value="NZ_VSSB01000001.1"/>
</dbReference>